<accession>A0ABP8LTI6</accession>
<dbReference type="RefSeq" id="WP_345027118.1">
    <property type="nucleotide sequence ID" value="NZ_BAABEY010000012.1"/>
</dbReference>
<evidence type="ECO:0000256" key="1">
    <source>
        <dbReference type="ARBA" id="ARBA00010914"/>
    </source>
</evidence>
<name>A0ABP8LTI6_9BACT</name>
<reference evidence="9" key="1">
    <citation type="journal article" date="2019" name="Int. J. Syst. Evol. Microbiol.">
        <title>The Global Catalogue of Microorganisms (GCM) 10K type strain sequencing project: providing services to taxonomists for standard genome sequencing and annotation.</title>
        <authorList>
            <consortium name="The Broad Institute Genomics Platform"/>
            <consortium name="The Broad Institute Genome Sequencing Center for Infectious Disease"/>
            <person name="Wu L."/>
            <person name="Ma J."/>
        </authorList>
    </citation>
    <scope>NUCLEOTIDE SEQUENCE [LARGE SCALE GENOMIC DNA]</scope>
    <source>
        <strain evidence="9">JCM 31920</strain>
    </source>
</reference>
<dbReference type="Proteomes" id="UP001501508">
    <property type="component" value="Unassembled WGS sequence"/>
</dbReference>
<dbReference type="Pfam" id="PF00111">
    <property type="entry name" value="Fer2"/>
    <property type="match status" value="1"/>
</dbReference>
<dbReference type="InterPro" id="IPR001041">
    <property type="entry name" value="2Fe-2S_ferredoxin-type"/>
</dbReference>
<dbReference type="Gene3D" id="3.10.20.30">
    <property type="match status" value="1"/>
</dbReference>
<evidence type="ECO:0000256" key="6">
    <source>
        <dbReference type="ARBA" id="ARBA00034078"/>
    </source>
</evidence>
<proteinExistence type="inferred from homology"/>
<keyword evidence="3" id="KW-0479">Metal-binding</keyword>
<keyword evidence="9" id="KW-1185">Reference proteome</keyword>
<evidence type="ECO:0000256" key="4">
    <source>
        <dbReference type="ARBA" id="ARBA00023004"/>
    </source>
</evidence>
<evidence type="ECO:0000256" key="2">
    <source>
        <dbReference type="ARBA" id="ARBA00022714"/>
    </source>
</evidence>
<organism evidence="8 9">
    <name type="scientific">Ravibacter arvi</name>
    <dbReference type="NCBI Taxonomy" id="2051041"/>
    <lineage>
        <taxon>Bacteria</taxon>
        <taxon>Pseudomonadati</taxon>
        <taxon>Bacteroidota</taxon>
        <taxon>Cytophagia</taxon>
        <taxon>Cytophagales</taxon>
        <taxon>Spirosomataceae</taxon>
        <taxon>Ravibacter</taxon>
    </lineage>
</organism>
<evidence type="ECO:0000313" key="9">
    <source>
        <dbReference type="Proteomes" id="UP001501508"/>
    </source>
</evidence>
<dbReference type="PROSITE" id="PS51085">
    <property type="entry name" value="2FE2S_FER_2"/>
    <property type="match status" value="1"/>
</dbReference>
<dbReference type="SUPFAM" id="SSF54292">
    <property type="entry name" value="2Fe-2S ferredoxin-like"/>
    <property type="match status" value="1"/>
</dbReference>
<keyword evidence="2" id="KW-0001">2Fe-2S</keyword>
<gene>
    <name evidence="8" type="primary">fdx</name>
    <name evidence="8" type="ORF">GCM10023091_11290</name>
</gene>
<comment type="caution">
    <text evidence="8">The sequence shown here is derived from an EMBL/GenBank/DDBJ whole genome shotgun (WGS) entry which is preliminary data.</text>
</comment>
<dbReference type="InterPro" id="IPR036010">
    <property type="entry name" value="2Fe-2S_ferredoxin-like_sf"/>
</dbReference>
<dbReference type="CDD" id="cd00207">
    <property type="entry name" value="fer2"/>
    <property type="match status" value="1"/>
</dbReference>
<comment type="similarity">
    <text evidence="1">Belongs to the adrenodoxin/putidaredoxin family.</text>
</comment>
<sequence length="114" mass="12963">MASQDFEPVLLRVRDRSGEERSIEIERDAEYNLMEILKSHDYKMRATCGGMGLCADCHCRVIEGIDNLPEPTLQELDTLDLISGVSPQSRLACQIMPGRHLKNVYLELLGKDHY</sequence>
<dbReference type="PANTHER" id="PTHR23426:SF65">
    <property type="entry name" value="FERREDOXIN-2, MITOCHONDRIAL"/>
    <property type="match status" value="1"/>
</dbReference>
<protein>
    <submittedName>
        <fullName evidence="8">ISC system 2Fe-2S type ferredoxin</fullName>
    </submittedName>
</protein>
<dbReference type="PANTHER" id="PTHR23426">
    <property type="entry name" value="FERREDOXIN/ADRENODOXIN"/>
    <property type="match status" value="1"/>
</dbReference>
<keyword evidence="4" id="KW-0408">Iron</keyword>
<dbReference type="InterPro" id="IPR001055">
    <property type="entry name" value="Adrenodoxin-like"/>
</dbReference>
<evidence type="ECO:0000256" key="3">
    <source>
        <dbReference type="ARBA" id="ARBA00022723"/>
    </source>
</evidence>
<evidence type="ECO:0000313" key="8">
    <source>
        <dbReference type="EMBL" id="GAA4435222.1"/>
    </source>
</evidence>
<comment type="cofactor">
    <cofactor evidence="6">
        <name>[2Fe-2S] cluster</name>
        <dbReference type="ChEBI" id="CHEBI:190135"/>
    </cofactor>
</comment>
<evidence type="ECO:0000259" key="7">
    <source>
        <dbReference type="PROSITE" id="PS51085"/>
    </source>
</evidence>
<keyword evidence="5" id="KW-0411">Iron-sulfur</keyword>
<dbReference type="InterPro" id="IPR012675">
    <property type="entry name" value="Beta-grasp_dom_sf"/>
</dbReference>
<evidence type="ECO:0000256" key="5">
    <source>
        <dbReference type="ARBA" id="ARBA00023014"/>
    </source>
</evidence>
<dbReference type="EMBL" id="BAABEY010000012">
    <property type="protein sequence ID" value="GAA4435222.1"/>
    <property type="molecule type" value="Genomic_DNA"/>
</dbReference>
<feature type="domain" description="2Fe-2S ferredoxin-type" evidence="7">
    <location>
        <begin position="7"/>
        <end position="112"/>
    </location>
</feature>